<dbReference type="PROSITE" id="PS00107">
    <property type="entry name" value="PROTEIN_KINASE_ATP"/>
    <property type="match status" value="1"/>
</dbReference>
<evidence type="ECO:0000256" key="10">
    <source>
        <dbReference type="SAM" id="MobiDB-lite"/>
    </source>
</evidence>
<keyword evidence="3 7" id="KW-0547">Nucleotide-binding</keyword>
<dbReference type="PANTHER" id="PTHR24350">
    <property type="entry name" value="SERINE/THREONINE-PROTEIN KINASE IAL-RELATED"/>
    <property type="match status" value="1"/>
</dbReference>
<dbReference type="InterPro" id="IPR000719">
    <property type="entry name" value="Prot_kinase_dom"/>
</dbReference>
<feature type="region of interest" description="Disordered" evidence="10">
    <location>
        <begin position="118"/>
        <end position="141"/>
    </location>
</feature>
<dbReference type="InterPro" id="IPR017441">
    <property type="entry name" value="Protein_kinase_ATP_BS"/>
</dbReference>
<evidence type="ECO:0000256" key="8">
    <source>
        <dbReference type="PIRSR" id="PIRSR630616-3"/>
    </source>
</evidence>
<name>A0A2C6JLB9_9APIC</name>
<sequence length="517" mass="56775">MGNHASGCSGYRPGELRHDFRQPRKFDGKYQPVRVLGSGQFSTVYECVSTGHPSQRFAMKVMTCWTWDSRTLRRIEEEIAIMEEVGCNHPYLIRLVDSYKERVPVSCPSAAVSKHDPFPFDTLPKPPEPRNGNSAFPTGTRSHLGGSLASNGVIEQRSPADENNPRSMWRIGLVIDYCGGGDLAQHLTRYGALSENQARCLIFKLCHGLAFLHERMIIHRDVKPENILIGKDGSDVLDIKISDFGLAKRLCGSLDRSLSLCGSDFYLPPEMLQRSSYDTQADMWSVGVLCFAVLFGKAAFASRDTPTLYQQIVERRLSIVPSQSTRVSSGAWKFLFDVLQVCPERRLTARQALRHRWIRGALSAAELAGLPALSCANDCWQGLKEDTRFAEKGTPRPEFSYVPAVQESFASSAGVGTGVDAVSALKQTIPGPPTESCTSFRAPPLPYQHDARRWASDTIHRTGTVVSAEGPRPHSAVADRLAEDNRGTSQSAALESCVGQSSPGRCEDGGLLPVLGY</sequence>
<dbReference type="RefSeq" id="XP_067919122.1">
    <property type="nucleotide sequence ID" value="XM_068068908.1"/>
</dbReference>
<feature type="binding site" evidence="7">
    <location>
        <begin position="225"/>
        <end position="226"/>
    </location>
    <ligand>
        <name>ATP</name>
        <dbReference type="ChEBI" id="CHEBI:30616"/>
    </ligand>
</feature>
<evidence type="ECO:0000256" key="4">
    <source>
        <dbReference type="ARBA" id="ARBA00022777"/>
    </source>
</evidence>
<dbReference type="Proteomes" id="UP000221165">
    <property type="component" value="Unassembled WGS sequence"/>
</dbReference>
<dbReference type="AlphaFoldDB" id="A0A2C6JLB9"/>
<comment type="caution">
    <text evidence="12">The sequence shown here is derived from an EMBL/GenBank/DDBJ whole genome shotgun (WGS) entry which is preliminary data.</text>
</comment>
<keyword evidence="1" id="KW-0723">Serine/threonine-protein kinase</keyword>
<dbReference type="Gene3D" id="3.30.200.20">
    <property type="entry name" value="Phosphorylase Kinase, domain 1"/>
    <property type="match status" value="1"/>
</dbReference>
<evidence type="ECO:0000256" key="9">
    <source>
        <dbReference type="PROSITE-ProRule" id="PRU10141"/>
    </source>
</evidence>
<dbReference type="GO" id="GO:0005524">
    <property type="term" value="F:ATP binding"/>
    <property type="evidence" value="ECO:0007669"/>
    <property type="project" value="UniProtKB-UniRule"/>
</dbReference>
<evidence type="ECO:0000256" key="2">
    <source>
        <dbReference type="ARBA" id="ARBA00022679"/>
    </source>
</evidence>
<dbReference type="PROSITE" id="PS50011">
    <property type="entry name" value="PROTEIN_KINASE_DOM"/>
    <property type="match status" value="1"/>
</dbReference>
<feature type="binding site" evidence="9">
    <location>
        <position position="60"/>
    </location>
    <ligand>
        <name>ATP</name>
        <dbReference type="ChEBI" id="CHEBI:30616"/>
    </ligand>
</feature>
<keyword evidence="13" id="KW-1185">Reference proteome</keyword>
<keyword evidence="2" id="KW-0808">Transferase</keyword>
<dbReference type="Pfam" id="PF00069">
    <property type="entry name" value="Pkinase"/>
    <property type="match status" value="2"/>
</dbReference>
<keyword evidence="4 12" id="KW-0418">Kinase</keyword>
<dbReference type="VEuPathDB" id="ToxoDB:CSUI_008783"/>
<dbReference type="InterPro" id="IPR008271">
    <property type="entry name" value="Ser/Thr_kinase_AS"/>
</dbReference>
<evidence type="ECO:0000256" key="1">
    <source>
        <dbReference type="ARBA" id="ARBA00022527"/>
    </source>
</evidence>
<dbReference type="InterPro" id="IPR030616">
    <property type="entry name" value="Aur-like"/>
</dbReference>
<reference evidence="12 13" key="1">
    <citation type="journal article" date="2017" name="Int. J. Parasitol.">
        <title>The genome of the protozoan parasite Cystoisospora suis and a reverse vaccinology approach to identify vaccine candidates.</title>
        <authorList>
            <person name="Palmieri N."/>
            <person name="Shrestha A."/>
            <person name="Ruttkowski B."/>
            <person name="Beck T."/>
            <person name="Vogl C."/>
            <person name="Tomley F."/>
            <person name="Blake D.P."/>
            <person name="Joachim A."/>
        </authorList>
    </citation>
    <scope>NUCLEOTIDE SEQUENCE [LARGE SCALE GENOMIC DNA]</scope>
    <source>
        <strain evidence="12 13">Wien I</strain>
    </source>
</reference>
<dbReference type="GO" id="GO:0004674">
    <property type="term" value="F:protein serine/threonine kinase activity"/>
    <property type="evidence" value="ECO:0007669"/>
    <property type="project" value="UniProtKB-KW"/>
</dbReference>
<protein>
    <submittedName>
        <fullName evidence="12">Ulk kinase</fullName>
    </submittedName>
</protein>
<feature type="cross-link" description="Glycyl lysine isopeptide (Lys-Gly) (interchain with G-Cter in SUMO2)" evidence="8">
    <location>
        <position position="223"/>
    </location>
</feature>
<evidence type="ECO:0000313" key="12">
    <source>
        <dbReference type="EMBL" id="PHJ17401.1"/>
    </source>
</evidence>
<evidence type="ECO:0000256" key="3">
    <source>
        <dbReference type="ARBA" id="ARBA00022741"/>
    </source>
</evidence>
<evidence type="ECO:0000256" key="6">
    <source>
        <dbReference type="PIRSR" id="PIRSR630616-1"/>
    </source>
</evidence>
<dbReference type="GeneID" id="94432119"/>
<evidence type="ECO:0000313" key="13">
    <source>
        <dbReference type="Proteomes" id="UP000221165"/>
    </source>
</evidence>
<accession>A0A2C6JLB9</accession>
<feature type="binding site" evidence="7">
    <location>
        <position position="243"/>
    </location>
    <ligand>
        <name>ATP</name>
        <dbReference type="ChEBI" id="CHEBI:30616"/>
    </ligand>
</feature>
<feature type="compositionally biased region" description="Polar residues" evidence="10">
    <location>
        <begin position="131"/>
        <end position="141"/>
    </location>
</feature>
<keyword evidence="5 7" id="KW-0067">ATP-binding</keyword>
<evidence type="ECO:0000256" key="7">
    <source>
        <dbReference type="PIRSR" id="PIRSR630616-2"/>
    </source>
</evidence>
<feature type="active site" description="Proton acceptor" evidence="6">
    <location>
        <position position="221"/>
    </location>
</feature>
<evidence type="ECO:0000256" key="5">
    <source>
        <dbReference type="ARBA" id="ARBA00022840"/>
    </source>
</evidence>
<dbReference type="InterPro" id="IPR011009">
    <property type="entry name" value="Kinase-like_dom_sf"/>
</dbReference>
<dbReference type="EMBL" id="MIGC01005019">
    <property type="protein sequence ID" value="PHJ17401.1"/>
    <property type="molecule type" value="Genomic_DNA"/>
</dbReference>
<evidence type="ECO:0000259" key="11">
    <source>
        <dbReference type="PROSITE" id="PS50011"/>
    </source>
</evidence>
<feature type="domain" description="Protein kinase" evidence="11">
    <location>
        <begin position="30"/>
        <end position="358"/>
    </location>
</feature>
<gene>
    <name evidence="12" type="ORF">CSUI_008783</name>
</gene>
<dbReference type="Gene3D" id="1.10.510.10">
    <property type="entry name" value="Transferase(Phosphotransferase) domain 1"/>
    <property type="match status" value="1"/>
</dbReference>
<organism evidence="12 13">
    <name type="scientific">Cystoisospora suis</name>
    <dbReference type="NCBI Taxonomy" id="483139"/>
    <lineage>
        <taxon>Eukaryota</taxon>
        <taxon>Sar</taxon>
        <taxon>Alveolata</taxon>
        <taxon>Apicomplexa</taxon>
        <taxon>Conoidasida</taxon>
        <taxon>Coccidia</taxon>
        <taxon>Eucoccidiorida</taxon>
        <taxon>Eimeriorina</taxon>
        <taxon>Sarcocystidae</taxon>
        <taxon>Cystoisospora</taxon>
    </lineage>
</organism>
<dbReference type="OrthoDB" id="40902at2759"/>
<dbReference type="PROSITE" id="PS00108">
    <property type="entry name" value="PROTEIN_KINASE_ST"/>
    <property type="match status" value="1"/>
</dbReference>
<dbReference type="SUPFAM" id="SSF56112">
    <property type="entry name" value="Protein kinase-like (PK-like)"/>
    <property type="match status" value="1"/>
</dbReference>
<dbReference type="SMART" id="SM00220">
    <property type="entry name" value="S_TKc"/>
    <property type="match status" value="1"/>
</dbReference>
<proteinExistence type="predicted"/>